<dbReference type="GO" id="GO:0097367">
    <property type="term" value="F:carbohydrate derivative binding"/>
    <property type="evidence" value="ECO:0007669"/>
    <property type="project" value="InterPro"/>
</dbReference>
<dbReference type="InterPro" id="IPR046348">
    <property type="entry name" value="SIS_dom_sf"/>
</dbReference>
<sequence>MTPAHSPVAGPSGSPPLEADVMLRQVHCLADDIRAHAAPFAEQVRALPGALGLAGIESVLIVGNGDSDHAARAVEMAFRSLAGVDCRPVSALPFTHYRKSAAPSSPARMLTLAISASGSSPLVVRAAEQARAEGGAVVALTGRAASPLARSAHGTVLLALPDQEPSPGVRTYQASLLGALLLAIALGQARGHLDRAAADILRDELGTLADAVEATVGENTVRTRQIADRIAHAPVLTMLGSGPSHGSALYSAAKAIETAAVFAVGQDLEEWCHVERFAGPPDLPVFVLAPVGRSSRHARRVAQRATELGRRLVVVAPADRLDGFHAWAELPVHGQVREEFSPLLFHLFAAPLACHLAQRLNRVPFAAGRAPHAPPALGSGRFIPTTATTAKEEKHD</sequence>
<evidence type="ECO:0000256" key="2">
    <source>
        <dbReference type="ARBA" id="ARBA00012916"/>
    </source>
</evidence>
<dbReference type="GO" id="GO:0004360">
    <property type="term" value="F:glutamine-fructose-6-phosphate transaminase (isomerizing) activity"/>
    <property type="evidence" value="ECO:0007669"/>
    <property type="project" value="UniProtKB-EC"/>
</dbReference>
<evidence type="ECO:0000256" key="4">
    <source>
        <dbReference type="ARBA" id="ARBA00022737"/>
    </source>
</evidence>
<keyword evidence="4" id="KW-0677">Repeat</keyword>
<dbReference type="EMBL" id="CP020569">
    <property type="protein sequence ID" value="ARF53455.1"/>
    <property type="molecule type" value="Genomic_DNA"/>
</dbReference>
<evidence type="ECO:0000256" key="1">
    <source>
        <dbReference type="ARBA" id="ARBA00001031"/>
    </source>
</evidence>
<reference evidence="7 8" key="1">
    <citation type="submission" date="2017-04" db="EMBL/GenBank/DDBJ databases">
        <title>Complete Genome Sequence of Streptomyces gilvosporeus F607, a Capable Producer of Natamycin.</title>
        <authorList>
            <person name="Zong G."/>
            <person name="Zhong C."/>
            <person name="Fu J."/>
            <person name="Qin R."/>
            <person name="Cao G."/>
        </authorList>
    </citation>
    <scope>NUCLEOTIDE SEQUENCE [LARGE SCALE GENOMIC DNA]</scope>
    <source>
        <strain evidence="7 8">F607</strain>
    </source>
</reference>
<dbReference type="InterPro" id="IPR001347">
    <property type="entry name" value="SIS_dom"/>
</dbReference>
<evidence type="ECO:0000256" key="3">
    <source>
        <dbReference type="ARBA" id="ARBA00016090"/>
    </source>
</evidence>
<dbReference type="PANTHER" id="PTHR10937">
    <property type="entry name" value="GLUCOSAMINE--FRUCTOSE-6-PHOSPHATE AMINOTRANSFERASE, ISOMERIZING"/>
    <property type="match status" value="1"/>
</dbReference>
<dbReference type="PROSITE" id="PS51464">
    <property type="entry name" value="SIS"/>
    <property type="match status" value="1"/>
</dbReference>
<dbReference type="STRING" id="553510.B1H19_04090"/>
<dbReference type="InterPro" id="IPR035466">
    <property type="entry name" value="GlmS/AgaS_SIS"/>
</dbReference>
<evidence type="ECO:0000256" key="5">
    <source>
        <dbReference type="SAM" id="MobiDB-lite"/>
    </source>
</evidence>
<dbReference type="Pfam" id="PF01380">
    <property type="entry name" value="SIS"/>
    <property type="match status" value="1"/>
</dbReference>
<feature type="domain" description="SIS" evidence="6">
    <location>
        <begin position="47"/>
        <end position="192"/>
    </location>
</feature>
<gene>
    <name evidence="7" type="ORF">B1H19_04090</name>
</gene>
<accession>A0A1V0TKI4</accession>
<keyword evidence="8" id="KW-1185">Reference proteome</keyword>
<dbReference type="EC" id="2.6.1.16" evidence="2"/>
<dbReference type="GO" id="GO:0006002">
    <property type="term" value="P:fructose 6-phosphate metabolic process"/>
    <property type="evidence" value="ECO:0007669"/>
    <property type="project" value="TreeGrafter"/>
</dbReference>
<dbReference type="Proteomes" id="UP000192726">
    <property type="component" value="Chromosome"/>
</dbReference>
<evidence type="ECO:0000259" key="6">
    <source>
        <dbReference type="PROSITE" id="PS51464"/>
    </source>
</evidence>
<dbReference type="PANTHER" id="PTHR10937:SF0">
    <property type="entry name" value="GLUTAMINE--FRUCTOSE-6-PHOSPHATE TRANSAMINASE (ISOMERIZING)"/>
    <property type="match status" value="1"/>
</dbReference>
<proteinExistence type="predicted"/>
<organism evidence="7 8">
    <name type="scientific">Streptomyces gilvosporeus</name>
    <dbReference type="NCBI Taxonomy" id="553510"/>
    <lineage>
        <taxon>Bacteria</taxon>
        <taxon>Bacillati</taxon>
        <taxon>Actinomycetota</taxon>
        <taxon>Actinomycetes</taxon>
        <taxon>Kitasatosporales</taxon>
        <taxon>Streptomycetaceae</taxon>
        <taxon>Streptomyces</taxon>
    </lineage>
</organism>
<evidence type="ECO:0000313" key="7">
    <source>
        <dbReference type="EMBL" id="ARF53455.1"/>
    </source>
</evidence>
<feature type="region of interest" description="Disordered" evidence="5">
    <location>
        <begin position="376"/>
        <end position="396"/>
    </location>
</feature>
<dbReference type="OrthoDB" id="3689856at2"/>
<dbReference type="Gene3D" id="3.40.50.10490">
    <property type="entry name" value="Glucose-6-phosphate isomerase like protein, domain 1"/>
    <property type="match status" value="2"/>
</dbReference>
<name>A0A1V0TKI4_9ACTN</name>
<dbReference type="KEGG" id="sgv:B1H19_04090"/>
<protein>
    <recommendedName>
        <fullName evidence="3">Glutamine--fructose-6-phosphate aminotransferase [isomerizing]</fullName>
        <ecNumber evidence="2">2.6.1.16</ecNumber>
    </recommendedName>
</protein>
<dbReference type="CDD" id="cd05008">
    <property type="entry name" value="SIS_GlmS_GlmD_1"/>
    <property type="match status" value="1"/>
</dbReference>
<evidence type="ECO:0000313" key="8">
    <source>
        <dbReference type="Proteomes" id="UP000192726"/>
    </source>
</evidence>
<dbReference type="GO" id="GO:0006047">
    <property type="term" value="P:UDP-N-acetylglucosamine metabolic process"/>
    <property type="evidence" value="ECO:0007669"/>
    <property type="project" value="TreeGrafter"/>
</dbReference>
<dbReference type="AlphaFoldDB" id="A0A1V0TKI4"/>
<comment type="catalytic activity">
    <reaction evidence="1">
        <text>D-fructose 6-phosphate + L-glutamine = D-glucosamine 6-phosphate + L-glutamate</text>
        <dbReference type="Rhea" id="RHEA:13237"/>
        <dbReference type="ChEBI" id="CHEBI:29985"/>
        <dbReference type="ChEBI" id="CHEBI:58359"/>
        <dbReference type="ChEBI" id="CHEBI:58725"/>
        <dbReference type="ChEBI" id="CHEBI:61527"/>
        <dbReference type="EC" id="2.6.1.16"/>
    </reaction>
</comment>
<dbReference type="SUPFAM" id="SSF53697">
    <property type="entry name" value="SIS domain"/>
    <property type="match status" value="1"/>
</dbReference>
<dbReference type="RefSeq" id="WP_083103036.1">
    <property type="nucleotide sequence ID" value="NZ_CP020569.1"/>
</dbReference>
<dbReference type="GO" id="GO:0006487">
    <property type="term" value="P:protein N-linked glycosylation"/>
    <property type="evidence" value="ECO:0007669"/>
    <property type="project" value="TreeGrafter"/>
</dbReference>